<dbReference type="SUPFAM" id="SSF48371">
    <property type="entry name" value="ARM repeat"/>
    <property type="match status" value="1"/>
</dbReference>
<dbReference type="GO" id="GO:0042393">
    <property type="term" value="F:histone binding"/>
    <property type="evidence" value="ECO:0007669"/>
    <property type="project" value="TreeGrafter"/>
</dbReference>
<feature type="compositionally biased region" description="Acidic residues" evidence="11">
    <location>
        <begin position="492"/>
        <end position="501"/>
    </location>
</feature>
<dbReference type="InterPro" id="IPR007673">
    <property type="entry name" value="Condensin_cplx_su1"/>
</dbReference>
<organism evidence="14 15">
    <name type="scientific">Sarcoptes scabiei</name>
    <name type="common">Itch mite</name>
    <name type="synonym">Acarus scabiei</name>
    <dbReference type="NCBI Taxonomy" id="52283"/>
    <lineage>
        <taxon>Eukaryota</taxon>
        <taxon>Metazoa</taxon>
        <taxon>Ecdysozoa</taxon>
        <taxon>Arthropoda</taxon>
        <taxon>Chelicerata</taxon>
        <taxon>Arachnida</taxon>
        <taxon>Acari</taxon>
        <taxon>Acariformes</taxon>
        <taxon>Sarcoptiformes</taxon>
        <taxon>Astigmata</taxon>
        <taxon>Psoroptidia</taxon>
        <taxon>Sarcoptoidea</taxon>
        <taxon>Sarcoptidae</taxon>
        <taxon>Sarcoptinae</taxon>
        <taxon>Sarcoptes</taxon>
    </lineage>
</organism>
<dbReference type="VEuPathDB" id="VectorBase:SSCA009199"/>
<evidence type="ECO:0000259" key="12">
    <source>
        <dbReference type="Pfam" id="PF12717"/>
    </source>
</evidence>
<evidence type="ECO:0000256" key="4">
    <source>
        <dbReference type="ARBA" id="ARBA00022454"/>
    </source>
</evidence>
<evidence type="ECO:0000256" key="5">
    <source>
        <dbReference type="ARBA" id="ARBA00022618"/>
    </source>
</evidence>
<comment type="subcellular location">
    <subcellularLocation>
        <location evidence="2">Chromosome</location>
    </subcellularLocation>
    <subcellularLocation>
        <location evidence="1">Nucleus</location>
    </subcellularLocation>
</comment>
<gene>
    <name evidence="14" type="ORF">QR98_0001080</name>
</gene>
<evidence type="ECO:0000256" key="11">
    <source>
        <dbReference type="SAM" id="MobiDB-lite"/>
    </source>
</evidence>
<dbReference type="PIRSF" id="PIRSF017127">
    <property type="entry name" value="Condensin_D2"/>
    <property type="match status" value="1"/>
</dbReference>
<dbReference type="GO" id="GO:0007076">
    <property type="term" value="P:mitotic chromosome condensation"/>
    <property type="evidence" value="ECO:0007669"/>
    <property type="project" value="InterPro"/>
</dbReference>
<evidence type="ECO:0000256" key="9">
    <source>
        <dbReference type="ARBA" id="ARBA00023306"/>
    </source>
</evidence>
<evidence type="ECO:0000313" key="14">
    <source>
        <dbReference type="EMBL" id="KPL94045.1"/>
    </source>
</evidence>
<dbReference type="GO" id="GO:0005634">
    <property type="term" value="C:nucleus"/>
    <property type="evidence" value="ECO:0007669"/>
    <property type="project" value="UniProtKB-SubCell"/>
</dbReference>
<evidence type="ECO:0000313" key="15">
    <source>
        <dbReference type="Proteomes" id="UP000616769"/>
    </source>
</evidence>
<evidence type="ECO:0000256" key="2">
    <source>
        <dbReference type="ARBA" id="ARBA00004286"/>
    </source>
</evidence>
<dbReference type="Pfam" id="PF12717">
    <property type="entry name" value="Cnd1"/>
    <property type="match status" value="1"/>
</dbReference>
<evidence type="ECO:0000256" key="10">
    <source>
        <dbReference type="PIRNR" id="PIRNR017127"/>
    </source>
</evidence>
<sequence>MSLQNSSFVFKIPDRLEDLENESEFYTISRSKIHHHSELSNLLSNAAADYRSNGINFIFDHFDCLYYVCRHFQKVEASVKKQAWDLLNRSMISLYTELSQFFNHFQIGHRLEYQNKLQMICYLTLAMNEILEVENSKTGTTEYNENKGKKNEKFDVVKSYQFHRAQSLSTLLQILSLKLDKLFDPAYFLSNFINIATRWVYKIIEHNNRISNTVLFTHICDIISIALDRYDHGINYYMKIIELLQTKETLDKPLARMVAKNIESLPHLFIINDIIDQIKSIDINILSRDNSAPKAIIGFLDELTKLRPNDMYRNVSDLFEFLDQDHYLLRNVTLSIFSTIIIEKFKNPTLFKEIHIKNKLLDKLEAHIHDTISMTRSKVLQLWHDLAKAEAIPIKRLSLVTKMILERLKDKSCYVRKSALHFVTSMLENNLFDMMTKKQMLQALNRVREMQSRLRTEIDDEIPGNNDQIEEQSIDPQNVSADDVDQFSNTENESENDEEDEIVLKTRKRKSRDPDEAIDKDKKKLKQEFEAISKIAKTWIDLEKQFIEFWRKKGSEIKNDLYVSLKFPEDLPDDLDQGLEMFRNLLMDRKFEKALIVLFSLKSIYSHQEIFKLAKSNCLNEIDDDDDCNENDNSIGNIHDYNMKDAEQCVTNSQTDISDLNCFISSVTNFSSKTMDKLCYELSLAKNVFLEPLINFGNKVLMNQTQNESNSLMQQIILKQQSDRQEEDPRNVCLKKLNDLVERLELALQIFENISKSIPLINSFLDSRNITDILEAINFFTFAYKMEIDNAECGLQKMLKLIFNKEKTIQEALLRAFTEIYLNFPEIDDPNQYDQNHFYHLQIRHLSNMIAKLNQGELVCVERLIRELFQAKKFNQIHVRILWERYAMKYSNLNEDDSRIALVIIGMLAFAQPELIREPKNLNNIIVVSFQQLRHNDHLVADTCDVILKSFQLPQTDKMEYFFKLPNDHNLFQHLHQIMVDKIIDNKTKYWNLISQRTVKIFYFLAEKPDTLVSSLLKDCYTKIVNSARDNVFAENGSEIDQPSSQFTSTTASSQSDRIDILNNIDDVILSHFIAILGDVAVNLLIHLDLHVMKELKIRQHIKDKENQSKISNDLISRKSKISKMNSIESNEDDELNEIVGPNSNEEPHQEKIIEVCNEAVLFDRGILSKFSDLVERFASDFDGSSYSYPLRQSASLTMAKFMVLSKKYTRKNRNILADILEKSRDGNIRSNAIISFGDLLVRFPNEIEHHTGKIFDCLFDKDFQVRCNALKVLTRLILADMIKPKNNISKIAQLIIDKDNFLSSTAKLFFVSLGKKNNVYIYNYLPDIISNLSGDNKMDEPDFKEMIKFLFELLEKTRNTESLVTKLCHRFTNTTDERVWRDVSFCLSQLQYNERALSNLIDNFSLFSNTLYCDEVFSNITSIIANIRKDGKLKKETLASLEEMEQKISQARIKGTEIAQSERTVDTGASESMIEEGTAMEE</sequence>
<dbReference type="GO" id="GO:0051301">
    <property type="term" value="P:cell division"/>
    <property type="evidence" value="ECO:0007669"/>
    <property type="project" value="UniProtKB-KW"/>
</dbReference>
<keyword evidence="9 10" id="KW-0131">Cell cycle</keyword>
<dbReference type="GO" id="GO:0010032">
    <property type="term" value="P:meiotic chromosome condensation"/>
    <property type="evidence" value="ECO:0007669"/>
    <property type="project" value="TreeGrafter"/>
</dbReference>
<feature type="domain" description="Condensin complex subunit 1 N-terminal" evidence="13">
    <location>
        <begin position="78"/>
        <end position="234"/>
    </location>
</feature>
<keyword evidence="4" id="KW-0158">Chromosome</keyword>
<dbReference type="Gene3D" id="1.25.10.10">
    <property type="entry name" value="Leucine-rich Repeat Variant"/>
    <property type="match status" value="1"/>
</dbReference>
<protein>
    <recommendedName>
        <fullName evidence="10">Condensin complex subunit 1</fullName>
    </recommendedName>
</protein>
<feature type="compositionally biased region" description="Acidic residues" evidence="11">
    <location>
        <begin position="458"/>
        <end position="473"/>
    </location>
</feature>
<comment type="function">
    <text evidence="10">Regulatory subunit of the condensin complex, a complex required for conversion of interphase chromatin into mitotic-like condense chromosomes. The condensin complex probably introduces positive supercoils into relaxed DNA in the presence of type I topoisomerases and converts nicked DNA into positive knotted forms in the presence of type II topoisomerases.</text>
</comment>
<dbReference type="InterPro" id="IPR026971">
    <property type="entry name" value="CND1/NCAPD3"/>
</dbReference>
<dbReference type="PANTHER" id="PTHR14222">
    <property type="entry name" value="CONDENSIN"/>
    <property type="match status" value="1"/>
</dbReference>
<proteinExistence type="inferred from homology"/>
<reference evidence="14 15" key="1">
    <citation type="journal article" date="2015" name="Parasit. Vectors">
        <title>Draft genome of the scabies mite.</title>
        <authorList>
            <person name="Rider S.D.Jr."/>
            <person name="Morgan M.S."/>
            <person name="Arlian L.G."/>
        </authorList>
    </citation>
    <scope>NUCLEOTIDE SEQUENCE [LARGE SCALE GENOMIC DNA]</scope>
    <source>
        <strain evidence="14">Arlian Lab</strain>
    </source>
</reference>
<dbReference type="InterPro" id="IPR016024">
    <property type="entry name" value="ARM-type_fold"/>
</dbReference>
<dbReference type="EMBL" id="JXLN01000003">
    <property type="protein sequence ID" value="KPL94045.1"/>
    <property type="molecule type" value="Genomic_DNA"/>
</dbReference>
<keyword evidence="5 10" id="KW-0132">Cell division</keyword>
<feature type="region of interest" description="Disordered" evidence="11">
    <location>
        <begin position="1460"/>
        <end position="1483"/>
    </location>
</feature>
<evidence type="ECO:0000256" key="6">
    <source>
        <dbReference type="ARBA" id="ARBA00022776"/>
    </source>
</evidence>
<accession>A0A131ZT93</accession>
<dbReference type="OrthoDB" id="436262at2759"/>
<feature type="region of interest" description="Disordered" evidence="11">
    <location>
        <begin position="456"/>
        <end position="520"/>
    </location>
</feature>
<dbReference type="InterPro" id="IPR011989">
    <property type="entry name" value="ARM-like"/>
</dbReference>
<dbReference type="Proteomes" id="UP000616769">
    <property type="component" value="Unassembled WGS sequence"/>
</dbReference>
<comment type="caution">
    <text evidence="14">The sequence shown here is derived from an EMBL/GenBank/DDBJ whole genome shotgun (WGS) entry which is preliminary data.</text>
</comment>
<comment type="similarity">
    <text evidence="3 10">Belongs to the CND1 (condensin subunit 1) family.</text>
</comment>
<name>A0A131ZT93_SARSC</name>
<dbReference type="GO" id="GO:0000779">
    <property type="term" value="C:condensed chromosome, centromeric region"/>
    <property type="evidence" value="ECO:0007669"/>
    <property type="project" value="TreeGrafter"/>
</dbReference>
<evidence type="ECO:0000256" key="3">
    <source>
        <dbReference type="ARBA" id="ARBA00009606"/>
    </source>
</evidence>
<dbReference type="GO" id="GO:0000796">
    <property type="term" value="C:condensin complex"/>
    <property type="evidence" value="ECO:0007669"/>
    <property type="project" value="TreeGrafter"/>
</dbReference>
<dbReference type="Pfam" id="PF12922">
    <property type="entry name" value="Cnd1_N"/>
    <property type="match status" value="1"/>
</dbReference>
<keyword evidence="8" id="KW-0539">Nucleus</keyword>
<evidence type="ECO:0000259" key="13">
    <source>
        <dbReference type="Pfam" id="PF12922"/>
    </source>
</evidence>
<dbReference type="InterPro" id="IPR032682">
    <property type="entry name" value="Cnd1_C"/>
</dbReference>
<dbReference type="InterPro" id="IPR024324">
    <property type="entry name" value="Condensin_cplx_su1_N"/>
</dbReference>
<keyword evidence="7 10" id="KW-0226">DNA condensation</keyword>
<evidence type="ECO:0000256" key="1">
    <source>
        <dbReference type="ARBA" id="ARBA00004123"/>
    </source>
</evidence>
<feature type="domain" description="Condensin complex subunit 1 C-terminal" evidence="12">
    <location>
        <begin position="1229"/>
        <end position="1389"/>
    </location>
</feature>
<evidence type="ECO:0000256" key="7">
    <source>
        <dbReference type="ARBA" id="ARBA00023067"/>
    </source>
</evidence>
<keyword evidence="6 10" id="KW-0498">Mitosis</keyword>
<evidence type="ECO:0000256" key="8">
    <source>
        <dbReference type="ARBA" id="ARBA00023242"/>
    </source>
</evidence>
<dbReference type="PANTHER" id="PTHR14222:SF2">
    <property type="entry name" value="CONDENSIN COMPLEX SUBUNIT 1"/>
    <property type="match status" value="1"/>
</dbReference>
<feature type="compositionally biased region" description="Polar residues" evidence="11">
    <location>
        <begin position="1460"/>
        <end position="1471"/>
    </location>
</feature>